<reference evidence="2" key="2">
    <citation type="submission" date="2016-06" db="EMBL/GenBank/DDBJ databases">
        <authorList>
            <person name="Kjaerup R.B."/>
            <person name="Dalgaard T.S."/>
            <person name="Juul-Madsen H.R."/>
        </authorList>
    </citation>
    <scope>NUCLEOTIDE SEQUENCE</scope>
    <source>
        <strain evidence="2">Forc016</strain>
    </source>
</reference>
<dbReference type="Proteomes" id="UP000219602">
    <property type="component" value="Unassembled WGS sequence"/>
</dbReference>
<dbReference type="AlphaFoldDB" id="A0A2H3FK39"/>
<reference evidence="2 3" key="3">
    <citation type="journal article" date="2017" name="Sci. Rep.">
        <title>A mobile pathogenicity chromosome in Fusarium oxysporum for infection of multiple cucurbit species.</title>
        <authorList>
            <person name="van Dam P."/>
            <person name="Fokkens L."/>
            <person name="Ayukawa Y."/>
            <person name="van der Gragt M."/>
            <person name="Ter Horst A."/>
            <person name="Brankovics B."/>
            <person name="Houterman P.M."/>
            <person name="Arie T."/>
            <person name="Rep M."/>
        </authorList>
    </citation>
    <scope>NUCLEOTIDE SEQUENCE [LARGE SCALE GENOMIC DNA]</scope>
    <source>
        <strain evidence="2 3">Forc016</strain>
    </source>
</reference>
<evidence type="ECO:0000313" key="2">
    <source>
        <dbReference type="EMBL" id="PCD20181.1"/>
    </source>
</evidence>
<evidence type="ECO:0000313" key="3">
    <source>
        <dbReference type="Proteomes" id="UP000219602"/>
    </source>
</evidence>
<dbReference type="EMBL" id="MABQ02000020">
    <property type="protein sequence ID" value="PCD20176.1"/>
    <property type="molecule type" value="Genomic_DNA"/>
</dbReference>
<organism evidence="2 3">
    <name type="scientific">Fusarium oxysporum f. sp. radicis-cucumerinum</name>
    <dbReference type="NCBI Taxonomy" id="327505"/>
    <lineage>
        <taxon>Eukaryota</taxon>
        <taxon>Fungi</taxon>
        <taxon>Dikarya</taxon>
        <taxon>Ascomycota</taxon>
        <taxon>Pezizomycotina</taxon>
        <taxon>Sordariomycetes</taxon>
        <taxon>Hypocreomycetidae</taxon>
        <taxon>Hypocreales</taxon>
        <taxon>Nectriaceae</taxon>
        <taxon>Fusarium</taxon>
        <taxon>Fusarium oxysporum species complex</taxon>
    </lineage>
</organism>
<gene>
    <name evidence="1" type="ORF">AU210_016142</name>
    <name evidence="2" type="ORF">AU210_016706</name>
</gene>
<dbReference type="EMBL" id="MABQ02000019">
    <property type="protein sequence ID" value="PCD20181.1"/>
    <property type="molecule type" value="Genomic_DNA"/>
</dbReference>
<name>A0A2H3FK39_FUSOX</name>
<reference evidence="2 3" key="1">
    <citation type="journal article" date="2016" name="Environ. Microbiol.">
        <title>Effector profiles distinguish formae speciales of Fusarium oxysporum.</title>
        <authorList>
            <person name="van Dam P."/>
            <person name="Fokkens L."/>
            <person name="Schmidt S.M."/>
            <person name="Linmans J.H."/>
            <person name="Kistler H.C."/>
            <person name="Ma L.J."/>
            <person name="Rep M."/>
        </authorList>
    </citation>
    <scope>NUCLEOTIDE SEQUENCE [LARGE SCALE GENOMIC DNA]</scope>
    <source>
        <strain evidence="2 3">Forc016</strain>
    </source>
</reference>
<sequence>MADDSEPMPLPAPSRSNKARSDFASEIYDACLKGDETAIQAIASKNATWPSMLGEAMRHTREGSVTAREWIGVIANQMAEAGIDWVPGYYRKRLTSRRVIQLDKVQRYKRPVVVLTGPPNSLKRAAKEAELRMAMTAGGEPAAKRSRKRKIDVGCEVPFKKVPQMIQEGFGKLEKNYTKTDPMAVRHLNQAYSCLMDCLGDPLCDMMLLLALTFGACTVTPHIDERGDEFYPAKKRKEPDMLAATMVIRMLWFMRKEAFLWEDTDEKVLSVAKMTQKIGK</sequence>
<proteinExistence type="predicted"/>
<accession>A0A2H3FK39</accession>
<evidence type="ECO:0000313" key="1">
    <source>
        <dbReference type="EMBL" id="PCD20176.1"/>
    </source>
</evidence>
<protein>
    <submittedName>
        <fullName evidence="2">Uncharacterized protein</fullName>
    </submittedName>
</protein>
<comment type="caution">
    <text evidence="2">The sequence shown here is derived from an EMBL/GenBank/DDBJ whole genome shotgun (WGS) entry which is preliminary data.</text>
</comment>